<reference evidence="1 2" key="1">
    <citation type="submission" date="2024-09" db="EMBL/GenBank/DDBJ databases">
        <title>Paenibacillus zeirhizospherea sp. nov., isolated from surface of the maize (Zea mays) roots in a horticulture field, Hungary.</title>
        <authorList>
            <person name="Marton D."/>
            <person name="Farkas M."/>
            <person name="Bedics A."/>
            <person name="Toth E."/>
            <person name="Tancsics A."/>
            <person name="Boka K."/>
            <person name="Marati G."/>
            <person name="Kriszt B."/>
            <person name="Cserhati M."/>
        </authorList>
    </citation>
    <scope>NUCLEOTIDE SEQUENCE [LARGE SCALE GENOMIC DNA]</scope>
    <source>
        <strain evidence="1 2">JCM 18446</strain>
    </source>
</reference>
<name>A0ABV5BUX2_9BACL</name>
<protein>
    <submittedName>
        <fullName evidence="1">Uncharacterized protein</fullName>
    </submittedName>
</protein>
<dbReference type="Gene3D" id="3.40.50.300">
    <property type="entry name" value="P-loop containing nucleotide triphosphate hydrolases"/>
    <property type="match status" value="1"/>
</dbReference>
<dbReference type="RefSeq" id="WP_375518346.1">
    <property type="nucleotide sequence ID" value="NZ_JBHIRY010000001.1"/>
</dbReference>
<evidence type="ECO:0000313" key="2">
    <source>
        <dbReference type="Proteomes" id="UP001580430"/>
    </source>
</evidence>
<dbReference type="InterPro" id="IPR027417">
    <property type="entry name" value="P-loop_NTPase"/>
</dbReference>
<accession>A0ABV5BUX2</accession>
<dbReference type="EMBL" id="JBHIRY010000001">
    <property type="protein sequence ID" value="MFB5759094.1"/>
    <property type="molecule type" value="Genomic_DNA"/>
</dbReference>
<sequence length="584" mass="66649">MASYKNFKSKNNKHTIDRYDIYEDSFNTPATPSDNSNIIKRHIHKWTEFCAFLRFYPDIFFDMIKPETGGIKLDLYQRVMMRVLSRFQQNYFCIPRGGSKTLVQIMVAYHTAITHPNITIAITASTKESAVKIWKEKHDEILRFYPSIADEIKSANFAKDSGRVLFANGAVIDNLANAQQSKGLRRRRGSLEESALIDKDLYEDAIEPIFNIPRTTVTGEIDPAELNGQINRFSTSGYKNSDEYEKILTMVKEMTDLKGTYVFGSDWRIPIHFGRQKISVINKARQGNVIRFRQNYLCDWIGVSDGALLNVSKLMKARVISDPELECPKDKRGNYELNEYVIGVDVARSASESNNKTAIVVGKIIRNPQGVIRQVQIVNIITPPNGLNFKEQSIAVKKIFYRYGGNLDINKSRVKAVVIDAVTIGQGLVDRLLEDVTDPETNEELGCWATINTDQKPSVPNSPPLVYCLKSQGINGEIIRTFIDYVESEKLKLIKQFDEIKEGSGRDISDLSVETARIQTQFLIDEIANLRLKKTQTTITVEQVVKRVDKDRYSATAYMLYYISLFLEKEEEDTYDESDDIIYF</sequence>
<gene>
    <name evidence="1" type="ORF">ACE5LO_01675</name>
</gene>
<keyword evidence="2" id="KW-1185">Reference proteome</keyword>
<dbReference type="Proteomes" id="UP001580430">
    <property type="component" value="Unassembled WGS sequence"/>
</dbReference>
<organism evidence="1 2">
    <name type="scientific">Paenibacillus medicaginis</name>
    <dbReference type="NCBI Taxonomy" id="1470560"/>
    <lineage>
        <taxon>Bacteria</taxon>
        <taxon>Bacillati</taxon>
        <taxon>Bacillota</taxon>
        <taxon>Bacilli</taxon>
        <taxon>Bacillales</taxon>
        <taxon>Paenibacillaceae</taxon>
        <taxon>Paenibacillus</taxon>
    </lineage>
</organism>
<dbReference type="Gene3D" id="3.30.420.240">
    <property type="match status" value="1"/>
</dbReference>
<comment type="caution">
    <text evidence="1">The sequence shown here is derived from an EMBL/GenBank/DDBJ whole genome shotgun (WGS) entry which is preliminary data.</text>
</comment>
<evidence type="ECO:0000313" key="1">
    <source>
        <dbReference type="EMBL" id="MFB5759094.1"/>
    </source>
</evidence>
<proteinExistence type="predicted"/>